<feature type="compositionally biased region" description="Low complexity" evidence="1">
    <location>
        <begin position="415"/>
        <end position="424"/>
    </location>
</feature>
<evidence type="ECO:0000313" key="2">
    <source>
        <dbReference type="EMBL" id="KAF6021685.1"/>
    </source>
</evidence>
<evidence type="ECO:0000313" key="3">
    <source>
        <dbReference type="Proteomes" id="UP000593567"/>
    </source>
</evidence>
<name>A0A7J7J6N3_BUGNE</name>
<comment type="caution">
    <text evidence="2">The sequence shown here is derived from an EMBL/GenBank/DDBJ whole genome shotgun (WGS) entry which is preliminary data.</text>
</comment>
<feature type="compositionally biased region" description="Basic and acidic residues" evidence="1">
    <location>
        <begin position="711"/>
        <end position="727"/>
    </location>
</feature>
<feature type="region of interest" description="Disordered" evidence="1">
    <location>
        <begin position="269"/>
        <end position="355"/>
    </location>
</feature>
<dbReference type="Proteomes" id="UP000593567">
    <property type="component" value="Unassembled WGS sequence"/>
</dbReference>
<feature type="region of interest" description="Disordered" evidence="1">
    <location>
        <begin position="501"/>
        <end position="543"/>
    </location>
</feature>
<feature type="compositionally biased region" description="Basic and acidic residues" evidence="1">
    <location>
        <begin position="656"/>
        <end position="670"/>
    </location>
</feature>
<feature type="compositionally biased region" description="Basic residues" evidence="1">
    <location>
        <begin position="646"/>
        <end position="655"/>
    </location>
</feature>
<evidence type="ECO:0000256" key="1">
    <source>
        <dbReference type="SAM" id="MobiDB-lite"/>
    </source>
</evidence>
<gene>
    <name evidence="2" type="ORF">EB796_020004</name>
</gene>
<feature type="compositionally biased region" description="Basic residues" evidence="1">
    <location>
        <begin position="56"/>
        <end position="71"/>
    </location>
</feature>
<proteinExistence type="predicted"/>
<feature type="compositionally biased region" description="Polar residues" evidence="1">
    <location>
        <begin position="269"/>
        <end position="285"/>
    </location>
</feature>
<feature type="compositionally biased region" description="Basic and acidic residues" evidence="1">
    <location>
        <begin position="501"/>
        <end position="515"/>
    </location>
</feature>
<feature type="compositionally biased region" description="Basic and acidic residues" evidence="1">
    <location>
        <begin position="525"/>
        <end position="538"/>
    </location>
</feature>
<feature type="compositionally biased region" description="Basic and acidic residues" evidence="1">
    <location>
        <begin position="340"/>
        <end position="353"/>
    </location>
</feature>
<dbReference type="EMBL" id="VXIV02002980">
    <property type="protein sequence ID" value="KAF6021685.1"/>
    <property type="molecule type" value="Genomic_DNA"/>
</dbReference>
<protein>
    <submittedName>
        <fullName evidence="2">Uncharacterized protein</fullName>
    </submittedName>
</protein>
<keyword evidence="3" id="KW-1185">Reference proteome</keyword>
<accession>A0A7J7J6N3</accession>
<feature type="region of interest" description="Disordered" evidence="1">
    <location>
        <begin position="381"/>
        <end position="459"/>
    </location>
</feature>
<feature type="compositionally biased region" description="Low complexity" evidence="1">
    <location>
        <begin position="1"/>
        <end position="28"/>
    </location>
</feature>
<feature type="compositionally biased region" description="Basic and acidic residues" evidence="1">
    <location>
        <begin position="156"/>
        <end position="173"/>
    </location>
</feature>
<feature type="compositionally biased region" description="Basic and acidic residues" evidence="1">
    <location>
        <begin position="310"/>
        <end position="326"/>
    </location>
</feature>
<dbReference type="AlphaFoldDB" id="A0A7J7J6N3"/>
<organism evidence="2 3">
    <name type="scientific">Bugula neritina</name>
    <name type="common">Brown bryozoan</name>
    <name type="synonym">Sertularia neritina</name>
    <dbReference type="NCBI Taxonomy" id="10212"/>
    <lineage>
        <taxon>Eukaryota</taxon>
        <taxon>Metazoa</taxon>
        <taxon>Spiralia</taxon>
        <taxon>Lophotrochozoa</taxon>
        <taxon>Bryozoa</taxon>
        <taxon>Gymnolaemata</taxon>
        <taxon>Cheilostomatida</taxon>
        <taxon>Flustrina</taxon>
        <taxon>Buguloidea</taxon>
        <taxon>Bugulidae</taxon>
        <taxon>Bugula</taxon>
    </lineage>
</organism>
<reference evidence="2" key="1">
    <citation type="submission" date="2020-06" db="EMBL/GenBank/DDBJ databases">
        <title>Draft genome of Bugula neritina, a colonial animal packing powerful symbionts and potential medicines.</title>
        <authorList>
            <person name="Rayko M."/>
        </authorList>
    </citation>
    <scope>NUCLEOTIDE SEQUENCE [LARGE SCALE GENOMIC DNA]</scope>
    <source>
        <strain evidence="2">Kwan_BN1</strain>
    </source>
</reference>
<feature type="region of interest" description="Disordered" evidence="1">
    <location>
        <begin position="587"/>
        <end position="727"/>
    </location>
</feature>
<feature type="region of interest" description="Disordered" evidence="1">
    <location>
        <begin position="200"/>
        <end position="220"/>
    </location>
</feature>
<feature type="region of interest" description="Disordered" evidence="1">
    <location>
        <begin position="133"/>
        <end position="182"/>
    </location>
</feature>
<feature type="compositionally biased region" description="Basic and acidic residues" evidence="1">
    <location>
        <begin position="286"/>
        <end position="297"/>
    </location>
</feature>
<feature type="compositionally biased region" description="Low complexity" evidence="1">
    <location>
        <begin position="37"/>
        <end position="48"/>
    </location>
</feature>
<feature type="region of interest" description="Disordered" evidence="1">
    <location>
        <begin position="1"/>
        <end position="83"/>
    </location>
</feature>
<sequence>MVRSSSGRGSGTSSSTASSSSSSSSESTQPIRRKKTTTAANKKSPTKNVSPSVSHPKNKSTLRKKKVKSAVKRSASAESALGDKVLPLLLENVVNHTETKKHAVNKENTVQAFLQTIGAVNGKYSVVEVPDIVPIPSPTPHNKVISNKNKKKKKGQEKPEKKSEKEVTSHPEYESDDDTGMYTETISKYGLETKLLKKRIQSTDGSKNGDIKESYPPLNSSDLQKKFQALVNIGAKQFKEGNSKVNKEAFSKWCKENGYWDIRKRETNVVESQPVASSPWQQNHEPQVKHDKRRNSPNEEAQNAAPKLTSDLEKPQQSQQEHEVSARPKKVSKSTSAAQTEEHAAEKDKRIDIPDVLMLDSYTQTNEADRLSTKLITCNKKATSNTQTEPLKQVQESVSPDPLLERIKSSTRSLVPYSSKTVTSPPKPSERTLTKKVSFSIQTKDDDSGDSDSDARVESNFPVSFEIKNTCRHGNERSRCDQCNDSVVRKKYGNTFKEKSIFAREHDSESGDKTTSRLPLPVSKTKLDNENSSMKDAEVQPAPQISDAKLAKIKHLAKAKLKQIKKPDENRLRRSLEKFEKLDAVEEENANYTAISPTKQKRRKKVKTHDGIESFTLHDLPQLVEPYLPNESDNSSDESDNQQKYQTKRTSRKVSKHEERKHQSDVEKAKKFIQHCIDTPVVDERKPSSSYRHKSRSQRRDSGVRSLPILKDSRRCESEATNKGRRGIADDVESRQCVSEVPSGKLHRFDVNYKAYVHALQRIVNSNLSSLTQAERYSKNK</sequence>
<feature type="compositionally biased region" description="Polar residues" evidence="1">
    <location>
        <begin position="381"/>
        <end position="398"/>
    </location>
</feature>